<organism evidence="3 4">
    <name type="scientific">Orbilia ellipsospora</name>
    <dbReference type="NCBI Taxonomy" id="2528407"/>
    <lineage>
        <taxon>Eukaryota</taxon>
        <taxon>Fungi</taxon>
        <taxon>Dikarya</taxon>
        <taxon>Ascomycota</taxon>
        <taxon>Pezizomycotina</taxon>
        <taxon>Orbiliomycetes</taxon>
        <taxon>Orbiliales</taxon>
        <taxon>Orbiliaceae</taxon>
        <taxon>Orbilia</taxon>
    </lineage>
</organism>
<evidence type="ECO:0000313" key="3">
    <source>
        <dbReference type="EMBL" id="KAK6537502.1"/>
    </source>
</evidence>
<dbReference type="Pfam" id="PF09949">
    <property type="entry name" value="APP1_cat"/>
    <property type="match status" value="1"/>
</dbReference>
<dbReference type="GO" id="GO:0030479">
    <property type="term" value="C:actin cortical patch"/>
    <property type="evidence" value="ECO:0007669"/>
    <property type="project" value="TreeGrafter"/>
</dbReference>
<accession>A0AAV9X8W4</accession>
<dbReference type="GO" id="GO:0008195">
    <property type="term" value="F:phosphatidate phosphatase activity"/>
    <property type="evidence" value="ECO:0007669"/>
    <property type="project" value="InterPro"/>
</dbReference>
<name>A0AAV9X8W4_9PEZI</name>
<comment type="caution">
    <text evidence="3">The sequence shown here is derived from an EMBL/GenBank/DDBJ whole genome shotgun (WGS) entry which is preliminary data.</text>
</comment>
<evidence type="ECO:0000256" key="1">
    <source>
        <dbReference type="SAM" id="SignalP"/>
    </source>
</evidence>
<proteinExistence type="predicted"/>
<dbReference type="PANTHER" id="PTHR28208:SF1">
    <property type="entry name" value="FILAMENT ORGANIZATION PROTEIN APP1-LIKE, PUTATIVE (AFU_ORTHOLOGUE AFUA_1G06650)-RELATED"/>
    <property type="match status" value="1"/>
</dbReference>
<dbReference type="InterPro" id="IPR052935">
    <property type="entry name" value="Mg2+_PAP"/>
</dbReference>
<feature type="domain" description="Phosphatidate phosphatase APP1 catalytic" evidence="2">
    <location>
        <begin position="182"/>
        <end position="336"/>
    </location>
</feature>
<dbReference type="EMBL" id="JAVHJO010000009">
    <property type="protein sequence ID" value="KAK6537502.1"/>
    <property type="molecule type" value="Genomic_DNA"/>
</dbReference>
<dbReference type="InterPro" id="IPR019236">
    <property type="entry name" value="APP1_cat"/>
</dbReference>
<keyword evidence="1" id="KW-0732">Signal</keyword>
<reference evidence="3 4" key="1">
    <citation type="submission" date="2019-10" db="EMBL/GenBank/DDBJ databases">
        <authorList>
            <person name="Palmer J.M."/>
        </authorList>
    </citation>
    <scope>NUCLEOTIDE SEQUENCE [LARGE SCALE GENOMIC DNA]</scope>
    <source>
        <strain evidence="3 4">TWF694</strain>
    </source>
</reference>
<keyword evidence="4" id="KW-1185">Reference proteome</keyword>
<feature type="signal peptide" evidence="1">
    <location>
        <begin position="1"/>
        <end position="21"/>
    </location>
</feature>
<evidence type="ECO:0000313" key="4">
    <source>
        <dbReference type="Proteomes" id="UP001365542"/>
    </source>
</evidence>
<evidence type="ECO:0000259" key="2">
    <source>
        <dbReference type="Pfam" id="PF09949"/>
    </source>
</evidence>
<dbReference type="Proteomes" id="UP001365542">
    <property type="component" value="Unassembled WGS sequence"/>
</dbReference>
<feature type="chain" id="PRO_5043407201" description="Phosphatidate phosphatase APP1 catalytic domain-containing protein" evidence="1">
    <location>
        <begin position="22"/>
        <end position="379"/>
    </location>
</feature>
<sequence>MYSDNILRAAALAALASSTLANPVRIPQADVEIVPRGAPLITDDVLLFDAPAFQSGNGSDLTASVRIFAHFRSIDTKAITGPLTSGLEALGIEIGNGANNLMERTKLFFTISRKDISVDLNISGCNSINVGNTAKTGLLEQSRNIGNCGRSLTSRDITGSAPGLFTRRAFNGTLFPSGPTGFGVISDIDDTIKISMVLDKKAALQKLLIDDHKPVDGMPKLYTKMNTVLTNPAWFYVSGSPYQFYPSLRPFIFSNFPHGPMIMQNLTVTDVAGLVKMISDNDTVKNFKIEQIEKIYGFYPKKKFLTVGDSGQADPEVYGEIFRRHPQFIQCIWIREVEGGNNTDARFAAAFKGVPQSQWKVFSDPSELMGLDVANGKCK</sequence>
<gene>
    <name evidence="3" type="ORF">TWF694_011687</name>
</gene>
<protein>
    <recommendedName>
        <fullName evidence="2">Phosphatidate phosphatase APP1 catalytic domain-containing protein</fullName>
    </recommendedName>
</protein>
<dbReference type="AlphaFoldDB" id="A0AAV9X8W4"/>
<dbReference type="PANTHER" id="PTHR28208">
    <property type="entry name" value="PHOSPHATIDATE PHOSPHATASE APP1"/>
    <property type="match status" value="1"/>
</dbReference>